<comment type="similarity">
    <text evidence="1">Belongs to the SEC3 family.</text>
</comment>
<keyword evidence="8" id="KW-1185">Reference proteome</keyword>
<gene>
    <name evidence="7" type="ORF">CONPUDRAFT_95838</name>
</gene>
<evidence type="ECO:0000313" key="7">
    <source>
        <dbReference type="EMBL" id="EIW86877.1"/>
    </source>
</evidence>
<dbReference type="InterPro" id="IPR019160">
    <property type="entry name" value="Sec3_CC"/>
</dbReference>
<dbReference type="CDD" id="cd13315">
    <property type="entry name" value="PH_Sec3"/>
    <property type="match status" value="1"/>
</dbReference>
<dbReference type="Pfam" id="PF15277">
    <property type="entry name" value="Sec3-PIP2_bind"/>
    <property type="match status" value="1"/>
</dbReference>
<reference evidence="8" key="1">
    <citation type="journal article" date="2012" name="Science">
        <title>The Paleozoic origin of enzymatic lignin decomposition reconstructed from 31 fungal genomes.</title>
        <authorList>
            <person name="Floudas D."/>
            <person name="Binder M."/>
            <person name="Riley R."/>
            <person name="Barry K."/>
            <person name="Blanchette R.A."/>
            <person name="Henrissat B."/>
            <person name="Martinez A.T."/>
            <person name="Otillar R."/>
            <person name="Spatafora J.W."/>
            <person name="Yadav J.S."/>
            <person name="Aerts A."/>
            <person name="Benoit I."/>
            <person name="Boyd A."/>
            <person name="Carlson A."/>
            <person name="Copeland A."/>
            <person name="Coutinho P.M."/>
            <person name="de Vries R.P."/>
            <person name="Ferreira P."/>
            <person name="Findley K."/>
            <person name="Foster B."/>
            <person name="Gaskell J."/>
            <person name="Glotzer D."/>
            <person name="Gorecki P."/>
            <person name="Heitman J."/>
            <person name="Hesse C."/>
            <person name="Hori C."/>
            <person name="Igarashi K."/>
            <person name="Jurgens J.A."/>
            <person name="Kallen N."/>
            <person name="Kersten P."/>
            <person name="Kohler A."/>
            <person name="Kuees U."/>
            <person name="Kumar T.K.A."/>
            <person name="Kuo A."/>
            <person name="LaButti K."/>
            <person name="Larrondo L.F."/>
            <person name="Lindquist E."/>
            <person name="Ling A."/>
            <person name="Lombard V."/>
            <person name="Lucas S."/>
            <person name="Lundell T."/>
            <person name="Martin R."/>
            <person name="McLaughlin D.J."/>
            <person name="Morgenstern I."/>
            <person name="Morin E."/>
            <person name="Murat C."/>
            <person name="Nagy L.G."/>
            <person name="Nolan M."/>
            <person name="Ohm R.A."/>
            <person name="Patyshakuliyeva A."/>
            <person name="Rokas A."/>
            <person name="Ruiz-Duenas F.J."/>
            <person name="Sabat G."/>
            <person name="Salamov A."/>
            <person name="Samejima M."/>
            <person name="Schmutz J."/>
            <person name="Slot J.C."/>
            <person name="St John F."/>
            <person name="Stenlid J."/>
            <person name="Sun H."/>
            <person name="Sun S."/>
            <person name="Syed K."/>
            <person name="Tsang A."/>
            <person name="Wiebenga A."/>
            <person name="Young D."/>
            <person name="Pisabarro A."/>
            <person name="Eastwood D.C."/>
            <person name="Martin F."/>
            <person name="Cullen D."/>
            <person name="Grigoriev I.V."/>
            <person name="Hibbett D.S."/>
        </authorList>
    </citation>
    <scope>NUCLEOTIDE SEQUENCE [LARGE SCALE GENOMIC DNA]</scope>
    <source>
        <strain evidence="8">RWD-64-598 SS2</strain>
    </source>
</reference>
<sequence length="1118" mass="123826">MSEHDNSIRQRIISSVFDKRNLSSPVTESYVAHIKIWEDAGDGTGKKPRYILLSQTSDGSGLIHKSKLNTNGTFSVGKTWKLSDLKGVDSATPLTLGITLARMYKWQTESQQDQRAFVSSLVSIYENVFGSRDSLKVVGDYGAPSQYKPPASTESPQASLSFNGTLPSRPSMTRIPADTPRKALEPRSSSEAFRPITPNGPIGPNGQPPASLTPGDSRSEARAETYSPSKALNLNPPSALRPSARRPSASTSTSMLSTSPSPSSKVTDSTISSTSNLRIPVDLSSTAYSNTLEDSGPQVASPSAITPKTPESGSTERLAPHAPRSYTTPSRSKGPTPMESAHSRREHNNRISFFDPSNQALLDRLITGNVDSDTEDGGDEIAQATMLSVEEMLEGYDWGNDGFLNRQAPGDTADMVEARLFDELMALDKANIHSFLESDDRVNLVVKLLDEAILEVDGMDSLISSYKIHLNAVSDDITFIQSQRRGLQVQTQNQRALLTEVENLLQTVDVDQESLIILTQESLEKPAGIQRLEDAVTVLYKALQASKDSEMAATMERLDEYRTYNSQFCKRIFDYLSIMSAAQAKSITDRDNGMLWTSGKKHPTLASHEEMEKYLGRYAGLLLYLKEMDEGTYSKTCAAYFSAASDLHSKQMKSLLSVYGNLVKKTPEEDGDANAAPWATGNVSKGGGAIRRAGTIVRPSTDGRRDKDREKRGDDELKASDALTSILDQIAPQIYRENDFIADFLQINDAGLTFADYSGLDNYFRRQASRSAGLSQATIKLVRGAMDLIFGFLPNELKQWIDNAVSKDSVQMVGVIVCLERFLADADERGNHFFTQMLERQHTRLKGSFDRHVNQQMKSVEETKLNSKKRRGVAPFIKYFPTYIARVEQQMIGADGLEIRVTVDVAYEKIVGSMFEALKHMATMDGDGEDKGQLNYHVLLVENMHYFVAEMSQVEGGTVSAFLKQAEALYNDNLNAYVKIVLRRGFAKIIDFFSGLDRLLENTAPTEVMKSSSYSRSALKKVVRDCDDKDVRKHIDALFKRVEKHFTEAEEKSTTEERSGIAAGHVMVGVWKTCEEELLRLTKSFQKKIDLCYKDSGVSLEYTIADIEAAFKRHSLDG</sequence>
<evidence type="ECO:0000256" key="2">
    <source>
        <dbReference type="ARBA" id="ARBA00022448"/>
    </source>
</evidence>
<evidence type="ECO:0000259" key="6">
    <source>
        <dbReference type="SMART" id="SM01313"/>
    </source>
</evidence>
<dbReference type="GO" id="GO:0005546">
    <property type="term" value="F:phosphatidylinositol-4,5-bisphosphate binding"/>
    <property type="evidence" value="ECO:0007669"/>
    <property type="project" value="TreeGrafter"/>
</dbReference>
<protein>
    <recommendedName>
        <fullName evidence="6">Exocyst complex component Sec3 PIP2-binding N-terminal domain-containing protein</fullName>
    </recommendedName>
</protein>
<evidence type="ECO:0000256" key="5">
    <source>
        <dbReference type="SAM" id="MobiDB-lite"/>
    </source>
</evidence>
<dbReference type="GeneID" id="19211722"/>
<dbReference type="SMART" id="SM01313">
    <property type="entry name" value="Sec3-PIP2_bind"/>
    <property type="match status" value="1"/>
</dbReference>
<evidence type="ECO:0000313" key="8">
    <source>
        <dbReference type="Proteomes" id="UP000053558"/>
    </source>
</evidence>
<dbReference type="InterPro" id="IPR048628">
    <property type="entry name" value="Sec3_C"/>
</dbReference>
<evidence type="ECO:0000256" key="1">
    <source>
        <dbReference type="ARBA" id="ARBA00006518"/>
    </source>
</evidence>
<dbReference type="InterPro" id="IPR028258">
    <property type="entry name" value="Sec3-PIP2_bind"/>
</dbReference>
<proteinExistence type="inferred from homology"/>
<feature type="compositionally biased region" description="Polar residues" evidence="5">
    <location>
        <begin position="288"/>
        <end position="315"/>
    </location>
</feature>
<comment type="caution">
    <text evidence="7">The sequence shown here is derived from an EMBL/GenBank/DDBJ whole genome shotgun (WGS) entry which is preliminary data.</text>
</comment>
<feature type="domain" description="Exocyst complex component Sec3 PIP2-binding N-terminal" evidence="6">
    <location>
        <begin position="44"/>
        <end position="128"/>
    </location>
</feature>
<feature type="compositionally biased region" description="Low complexity" evidence="5">
    <location>
        <begin position="236"/>
        <end position="270"/>
    </location>
</feature>
<dbReference type="Pfam" id="PF09763">
    <property type="entry name" value="Sec3_CC"/>
    <property type="match status" value="1"/>
</dbReference>
<dbReference type="GO" id="GO:0005886">
    <property type="term" value="C:plasma membrane"/>
    <property type="evidence" value="ECO:0007669"/>
    <property type="project" value="TreeGrafter"/>
</dbReference>
<dbReference type="EMBL" id="JH711573">
    <property type="protein sequence ID" value="EIW86877.1"/>
    <property type="molecule type" value="Genomic_DNA"/>
</dbReference>
<dbReference type="Proteomes" id="UP000053558">
    <property type="component" value="Unassembled WGS sequence"/>
</dbReference>
<feature type="region of interest" description="Disordered" evidence="5">
    <location>
        <begin position="146"/>
        <end position="274"/>
    </location>
</feature>
<feature type="region of interest" description="Disordered" evidence="5">
    <location>
        <begin position="288"/>
        <end position="345"/>
    </location>
</feature>
<dbReference type="PANTHER" id="PTHR16092">
    <property type="entry name" value="SEC3/SYNTAXIN-RELATED"/>
    <property type="match status" value="1"/>
</dbReference>
<dbReference type="KEGG" id="cput:CONPUDRAFT_95838"/>
<keyword evidence="3" id="KW-0268">Exocytosis</keyword>
<organism evidence="7 8">
    <name type="scientific">Coniophora puteana (strain RWD-64-598)</name>
    <name type="common">Brown rot fungus</name>
    <dbReference type="NCBI Taxonomy" id="741705"/>
    <lineage>
        <taxon>Eukaryota</taxon>
        <taxon>Fungi</taxon>
        <taxon>Dikarya</taxon>
        <taxon>Basidiomycota</taxon>
        <taxon>Agaricomycotina</taxon>
        <taxon>Agaricomycetes</taxon>
        <taxon>Agaricomycetidae</taxon>
        <taxon>Boletales</taxon>
        <taxon>Coniophorineae</taxon>
        <taxon>Coniophoraceae</taxon>
        <taxon>Coniophora</taxon>
    </lineage>
</organism>
<keyword evidence="4" id="KW-0175">Coiled coil</keyword>
<dbReference type="AlphaFoldDB" id="A0A5M3N6M5"/>
<dbReference type="Gene3D" id="2.30.29.90">
    <property type="match status" value="1"/>
</dbReference>
<evidence type="ECO:0000256" key="4">
    <source>
        <dbReference type="ARBA" id="ARBA00023054"/>
    </source>
</evidence>
<dbReference type="PANTHER" id="PTHR16092:SF14">
    <property type="entry name" value="EXOCYST COMPLEX COMPONENT 1 ISOFORM X1"/>
    <property type="match status" value="1"/>
</dbReference>
<feature type="compositionally biased region" description="Low complexity" evidence="5">
    <location>
        <begin position="195"/>
        <end position="209"/>
    </location>
</feature>
<keyword evidence="2" id="KW-0813">Transport</keyword>
<dbReference type="GO" id="GO:0006887">
    <property type="term" value="P:exocytosis"/>
    <property type="evidence" value="ECO:0007669"/>
    <property type="project" value="UniProtKB-KW"/>
</dbReference>
<dbReference type="Pfam" id="PF20654">
    <property type="entry name" value="Sec3_C-term"/>
    <property type="match status" value="1"/>
</dbReference>
<dbReference type="GO" id="GO:0006893">
    <property type="term" value="P:Golgi to plasma membrane transport"/>
    <property type="evidence" value="ECO:0007669"/>
    <property type="project" value="TreeGrafter"/>
</dbReference>
<feature type="region of interest" description="Disordered" evidence="5">
    <location>
        <begin position="669"/>
        <end position="716"/>
    </location>
</feature>
<dbReference type="OrthoDB" id="27109at2759"/>
<dbReference type="GO" id="GO:0000145">
    <property type="term" value="C:exocyst"/>
    <property type="evidence" value="ECO:0007669"/>
    <property type="project" value="InterPro"/>
</dbReference>
<feature type="compositionally biased region" description="Polar residues" evidence="5">
    <location>
        <begin position="152"/>
        <end position="171"/>
    </location>
</feature>
<feature type="compositionally biased region" description="Basic and acidic residues" evidence="5">
    <location>
        <begin position="701"/>
        <end position="716"/>
    </location>
</feature>
<accession>A0A5M3N6M5</accession>
<name>A0A5M3N6M5_CONPW</name>
<dbReference type="RefSeq" id="XP_007763545.1">
    <property type="nucleotide sequence ID" value="XM_007765355.1"/>
</dbReference>
<dbReference type="OMA" id="NQHVMSA"/>
<evidence type="ECO:0000256" key="3">
    <source>
        <dbReference type="ARBA" id="ARBA00022483"/>
    </source>
</evidence>